<dbReference type="Proteomes" id="UP000195331">
    <property type="component" value="Plasmid unnamed2"/>
</dbReference>
<reference evidence="2 3" key="1">
    <citation type="submission" date="2017-04" db="EMBL/GenBank/DDBJ databases">
        <title>Whole Genome Sequence of 1,4-Dioxane Degrading Bacterium Mycobacterium dioxanotrophicus PH-06.</title>
        <authorList>
            <person name="He Y."/>
        </authorList>
    </citation>
    <scope>NUCLEOTIDE SEQUENCE [LARGE SCALE GENOMIC DNA]</scope>
    <source>
        <strain evidence="2 3">PH-06</strain>
        <plasmid evidence="2 3">unnamed2</plasmid>
    </source>
</reference>
<keyword evidence="3" id="KW-1185">Reference proteome</keyword>
<name>A0A1Y0CGC7_9MYCO</name>
<protein>
    <submittedName>
        <fullName evidence="2">Uncharacterized protein</fullName>
    </submittedName>
</protein>
<feature type="region of interest" description="Disordered" evidence="1">
    <location>
        <begin position="37"/>
        <end position="70"/>
    </location>
</feature>
<dbReference type="EMBL" id="CP020811">
    <property type="protein sequence ID" value="ART74321.1"/>
    <property type="molecule type" value="Genomic_DNA"/>
</dbReference>
<geneLocation type="plasmid" evidence="2 3">
    <name>unnamed2</name>
</geneLocation>
<evidence type="ECO:0000256" key="1">
    <source>
        <dbReference type="SAM" id="MobiDB-lite"/>
    </source>
</evidence>
<accession>A0A1Y0CGC7</accession>
<dbReference type="KEGG" id="mdx:BTO20_37495"/>
<evidence type="ECO:0000313" key="3">
    <source>
        <dbReference type="Proteomes" id="UP000195331"/>
    </source>
</evidence>
<organism evidence="2 3">
    <name type="scientific">Mycobacterium dioxanotrophicus</name>
    <dbReference type="NCBI Taxonomy" id="482462"/>
    <lineage>
        <taxon>Bacteria</taxon>
        <taxon>Bacillati</taxon>
        <taxon>Actinomycetota</taxon>
        <taxon>Actinomycetes</taxon>
        <taxon>Mycobacteriales</taxon>
        <taxon>Mycobacteriaceae</taxon>
        <taxon>Mycobacterium</taxon>
    </lineage>
</organism>
<dbReference type="AlphaFoldDB" id="A0A1Y0CGC7"/>
<proteinExistence type="predicted"/>
<gene>
    <name evidence="2" type="ORF">BTO20_37495</name>
</gene>
<evidence type="ECO:0000313" key="2">
    <source>
        <dbReference type="EMBL" id="ART74321.1"/>
    </source>
</evidence>
<keyword evidence="2" id="KW-0614">Plasmid</keyword>
<sequence length="101" mass="11711">MVMARSIRARLYHSCMAGDDLSEKYLTLPQIADRNHWSLKTARNRQHEANRRRREGQSRPGDLPEPDHYIGRTPLWLVQTIEAWEKQRPGRGAGGGPKPRR</sequence>